<dbReference type="RefSeq" id="WP_171679663.1">
    <property type="nucleotide sequence ID" value="NZ_JABGBN010000001.1"/>
</dbReference>
<dbReference type="Proteomes" id="UP000537862">
    <property type="component" value="Unassembled WGS sequence"/>
</dbReference>
<proteinExistence type="inferred from homology"/>
<evidence type="ECO:0000313" key="4">
    <source>
        <dbReference type="EMBL" id="NOL50985.1"/>
    </source>
</evidence>
<dbReference type="InterPro" id="IPR012349">
    <property type="entry name" value="Split_barrel_FMN-bd"/>
</dbReference>
<dbReference type="PANTHER" id="PTHR30466:SF11">
    <property type="entry name" value="FLAVIN-DEPENDENT MONOOXYGENASE, REDUCTASE SUBUNIT HSAB"/>
    <property type="match status" value="1"/>
</dbReference>
<comment type="similarity">
    <text evidence="1">Belongs to the non-flavoprotein flavin reductase family.</text>
</comment>
<keyword evidence="5" id="KW-1185">Reference proteome</keyword>
<feature type="domain" description="Flavin reductase like" evidence="3">
    <location>
        <begin position="17"/>
        <end position="164"/>
    </location>
</feature>
<dbReference type="AlphaFoldDB" id="A0A849P5H9"/>
<comment type="caution">
    <text evidence="4">The sequence shown here is derived from an EMBL/GenBank/DDBJ whole genome shotgun (WGS) entry which is preliminary data.</text>
</comment>
<evidence type="ECO:0000256" key="2">
    <source>
        <dbReference type="ARBA" id="ARBA00023002"/>
    </source>
</evidence>
<evidence type="ECO:0000313" key="5">
    <source>
        <dbReference type="Proteomes" id="UP000537862"/>
    </source>
</evidence>
<sequence>MSARIANFDSYEFRQALGRFATGVAIVTTIDPHTKAPLGLTISSFNSVSMDPPLVLWSLQNTSTLLDIFLKAERYNIHILTAEQMLLALEFSRGTQEERFSHIDFSYNEFGIPKLAEFCTAAYFECYNKSQYHEGDHHIMIGQVERCSHSDYMPLVFHAGTFDLTPNSPQKNDTK</sequence>
<gene>
    <name evidence="4" type="ORF">HKX39_02170</name>
</gene>
<organism evidence="4 5">
    <name type="scientific">Pelistega suis</name>
    <dbReference type="NCBI Taxonomy" id="1631957"/>
    <lineage>
        <taxon>Bacteria</taxon>
        <taxon>Pseudomonadati</taxon>
        <taxon>Pseudomonadota</taxon>
        <taxon>Betaproteobacteria</taxon>
        <taxon>Burkholderiales</taxon>
        <taxon>Alcaligenaceae</taxon>
        <taxon>Pelistega</taxon>
    </lineage>
</organism>
<dbReference type="Gene3D" id="2.30.110.10">
    <property type="entry name" value="Electron Transport, Fmn-binding Protein, Chain A"/>
    <property type="match status" value="1"/>
</dbReference>
<reference evidence="4 5" key="1">
    <citation type="submission" date="2020-05" db="EMBL/GenBank/DDBJ databases">
        <authorList>
            <person name="Niu N."/>
        </authorList>
    </citation>
    <scope>NUCLEOTIDE SEQUENCE [LARGE SCALE GENOMIC DNA]</scope>
    <source>
        <strain evidence="4 5">3340-03</strain>
    </source>
</reference>
<dbReference type="PANTHER" id="PTHR30466">
    <property type="entry name" value="FLAVIN REDUCTASE"/>
    <property type="match status" value="1"/>
</dbReference>
<evidence type="ECO:0000259" key="3">
    <source>
        <dbReference type="SMART" id="SM00903"/>
    </source>
</evidence>
<name>A0A849P5H9_9BURK</name>
<dbReference type="SMART" id="SM00903">
    <property type="entry name" value="Flavin_Reduct"/>
    <property type="match status" value="1"/>
</dbReference>
<keyword evidence="2" id="KW-0560">Oxidoreductase</keyword>
<dbReference type="GO" id="GO:0042602">
    <property type="term" value="F:riboflavin reductase (NADPH) activity"/>
    <property type="evidence" value="ECO:0007669"/>
    <property type="project" value="TreeGrafter"/>
</dbReference>
<evidence type="ECO:0000256" key="1">
    <source>
        <dbReference type="ARBA" id="ARBA00008898"/>
    </source>
</evidence>
<dbReference type="EMBL" id="JABGBN010000001">
    <property type="protein sequence ID" value="NOL50985.1"/>
    <property type="molecule type" value="Genomic_DNA"/>
</dbReference>
<dbReference type="InterPro" id="IPR002563">
    <property type="entry name" value="Flavin_Rdtase-like_dom"/>
</dbReference>
<dbReference type="Pfam" id="PF01613">
    <property type="entry name" value="Flavin_Reduct"/>
    <property type="match status" value="1"/>
</dbReference>
<protein>
    <submittedName>
        <fullName evidence="4">Flavin reductase family protein</fullName>
    </submittedName>
</protein>
<dbReference type="GO" id="GO:0010181">
    <property type="term" value="F:FMN binding"/>
    <property type="evidence" value="ECO:0007669"/>
    <property type="project" value="InterPro"/>
</dbReference>
<dbReference type="SUPFAM" id="SSF50475">
    <property type="entry name" value="FMN-binding split barrel"/>
    <property type="match status" value="1"/>
</dbReference>
<dbReference type="InterPro" id="IPR050268">
    <property type="entry name" value="NADH-dep_flavin_reductase"/>
</dbReference>
<accession>A0A849P5H9</accession>